<comment type="caution">
    <text evidence="2">The sequence shown here is derived from an EMBL/GenBank/DDBJ whole genome shotgun (WGS) entry which is preliminary data.</text>
</comment>
<organism evidence="2 3">
    <name type="scientific">Leptospira noguchii</name>
    <dbReference type="NCBI Taxonomy" id="28182"/>
    <lineage>
        <taxon>Bacteria</taxon>
        <taxon>Pseudomonadati</taxon>
        <taxon>Spirochaetota</taxon>
        <taxon>Spirochaetia</taxon>
        <taxon>Leptospirales</taxon>
        <taxon>Leptospiraceae</taxon>
        <taxon>Leptospira</taxon>
    </lineage>
</organism>
<dbReference type="InterPro" id="IPR004291">
    <property type="entry name" value="Transposase_IS66_central"/>
</dbReference>
<accession>M6VAM7</accession>
<dbReference type="Pfam" id="PF03050">
    <property type="entry name" value="DDE_Tnp_IS66"/>
    <property type="match status" value="1"/>
</dbReference>
<feature type="domain" description="Transposase IS66 central" evidence="1">
    <location>
        <begin position="3"/>
        <end position="33"/>
    </location>
</feature>
<protein>
    <submittedName>
        <fullName evidence="2">IS66 family element, transposase domain protein</fullName>
    </submittedName>
</protein>
<evidence type="ECO:0000313" key="3">
    <source>
        <dbReference type="Proteomes" id="UP000012112"/>
    </source>
</evidence>
<dbReference type="EMBL" id="AKWD02000026">
    <property type="protein sequence ID" value="EMO54477.1"/>
    <property type="molecule type" value="Genomic_DNA"/>
</dbReference>
<evidence type="ECO:0000259" key="1">
    <source>
        <dbReference type="Pfam" id="PF03050"/>
    </source>
</evidence>
<gene>
    <name evidence="2" type="ORF">LEP1GSC172_2725</name>
</gene>
<sequence length="56" mass="6346">MNHLEVQLDTNLVENDIRPFVIGRKNWLFSGCVQKGATASTGFYSLMQKTQDRSSI</sequence>
<name>M6VAM7_9LEPT</name>
<dbReference type="AlphaFoldDB" id="M6VAM7"/>
<reference evidence="2 3" key="1">
    <citation type="submission" date="2013-01" db="EMBL/GenBank/DDBJ databases">
        <authorList>
            <person name="Harkins D.M."/>
            <person name="Durkin A.S."/>
            <person name="Brinkac L.M."/>
            <person name="Haft D.H."/>
            <person name="Selengut J.D."/>
            <person name="Sanka R."/>
            <person name="DePew J."/>
            <person name="Purushe J."/>
            <person name="Matthias M.A."/>
            <person name="Vinetz J.M."/>
            <person name="Sutton G.G."/>
            <person name="Nierman W.C."/>
            <person name="Fouts D.E."/>
        </authorList>
    </citation>
    <scope>NUCLEOTIDE SEQUENCE [LARGE SCALE GENOMIC DNA]</scope>
    <source>
        <strain evidence="2 3">HAI1536</strain>
    </source>
</reference>
<evidence type="ECO:0000313" key="2">
    <source>
        <dbReference type="EMBL" id="EMO54477.1"/>
    </source>
</evidence>
<dbReference type="Proteomes" id="UP000012112">
    <property type="component" value="Unassembled WGS sequence"/>
</dbReference>
<proteinExistence type="predicted"/>